<evidence type="ECO:0000256" key="2">
    <source>
        <dbReference type="ARBA" id="ARBA00023125"/>
    </source>
</evidence>
<feature type="coiled-coil region" evidence="6">
    <location>
        <begin position="378"/>
        <end position="440"/>
    </location>
</feature>
<reference evidence="9 10" key="1">
    <citation type="submission" date="2018-07" db="EMBL/GenBank/DDBJ databases">
        <title>GABA Modulating Bacteria of the Human Gut Microbiota.</title>
        <authorList>
            <person name="Strandwitz P."/>
            <person name="Kim K.H."/>
            <person name="Terekhova D."/>
            <person name="Liu J.K."/>
            <person name="Sharma A."/>
            <person name="Levering J."/>
            <person name="Mcdonald D."/>
            <person name="Dietrich D."/>
            <person name="Ramadhar T.R."/>
            <person name="Lekbua A."/>
            <person name="Mroue N."/>
            <person name="Liston C."/>
            <person name="Stewart E.J."/>
            <person name="Dubin M.J."/>
            <person name="Zengler K."/>
            <person name="Knight R."/>
            <person name="Gilbert J.A."/>
            <person name="Clardy J."/>
            <person name="Lewis K."/>
        </authorList>
    </citation>
    <scope>NUCLEOTIDE SEQUENCE [LARGE SCALE GENOMIC DNA]</scope>
    <source>
        <strain evidence="9 10">KLE1738</strain>
    </source>
</reference>
<dbReference type="AlphaFoldDB" id="A0A3E2B413"/>
<keyword evidence="1" id="KW-0229">DNA integration</keyword>
<feature type="domain" description="Recombinase" evidence="8">
    <location>
        <begin position="185"/>
        <end position="297"/>
    </location>
</feature>
<dbReference type="InterPro" id="IPR006118">
    <property type="entry name" value="Recombinase_CS"/>
</dbReference>
<dbReference type="Pfam" id="PF13408">
    <property type="entry name" value="Zn_ribbon_recom"/>
    <property type="match status" value="1"/>
</dbReference>
<evidence type="ECO:0000259" key="7">
    <source>
        <dbReference type="PROSITE" id="PS51736"/>
    </source>
</evidence>
<accession>A0A3E2B413</accession>
<dbReference type="Pfam" id="PF00239">
    <property type="entry name" value="Resolvase"/>
    <property type="match status" value="1"/>
</dbReference>
<keyword evidence="10" id="KW-1185">Reference proteome</keyword>
<evidence type="ECO:0000256" key="4">
    <source>
        <dbReference type="PIRSR" id="PIRSR606118-50"/>
    </source>
</evidence>
<gene>
    <name evidence="9" type="ORF">DV520_06100</name>
</gene>
<evidence type="ECO:0000259" key="8">
    <source>
        <dbReference type="PROSITE" id="PS51737"/>
    </source>
</evidence>
<dbReference type="Pfam" id="PF07508">
    <property type="entry name" value="Recombinase"/>
    <property type="match status" value="1"/>
</dbReference>
<keyword evidence="3" id="KW-0233">DNA recombination</keyword>
<dbReference type="PANTHER" id="PTHR30461:SF23">
    <property type="entry name" value="DNA RECOMBINASE-RELATED"/>
    <property type="match status" value="1"/>
</dbReference>
<dbReference type="InterPro" id="IPR011109">
    <property type="entry name" value="DNA_bind_recombinase_dom"/>
</dbReference>
<dbReference type="OrthoDB" id="9781670at2"/>
<dbReference type="PROSITE" id="PS00397">
    <property type="entry name" value="RECOMBINASES_1"/>
    <property type="match status" value="1"/>
</dbReference>
<dbReference type="CDD" id="cd00338">
    <property type="entry name" value="Ser_Recombinase"/>
    <property type="match status" value="1"/>
</dbReference>
<dbReference type="Gene3D" id="3.90.1750.20">
    <property type="entry name" value="Putative Large Serine Recombinase, Chain B, Domain 2"/>
    <property type="match status" value="1"/>
</dbReference>
<dbReference type="InterPro" id="IPR036162">
    <property type="entry name" value="Resolvase-like_N_sf"/>
</dbReference>
<proteinExistence type="predicted"/>
<dbReference type="Proteomes" id="UP000260649">
    <property type="component" value="Unassembled WGS sequence"/>
</dbReference>
<evidence type="ECO:0000256" key="1">
    <source>
        <dbReference type="ARBA" id="ARBA00022908"/>
    </source>
</evidence>
<dbReference type="PANTHER" id="PTHR30461">
    <property type="entry name" value="DNA-INVERTASE FROM LAMBDOID PROPHAGE"/>
    <property type="match status" value="1"/>
</dbReference>
<protein>
    <submittedName>
        <fullName evidence="9">Recombinase family protein</fullName>
    </submittedName>
</protein>
<evidence type="ECO:0000313" key="10">
    <source>
        <dbReference type="Proteomes" id="UP000260649"/>
    </source>
</evidence>
<dbReference type="EMBL" id="QQRQ01000007">
    <property type="protein sequence ID" value="RFT06768.1"/>
    <property type="molecule type" value="Genomic_DNA"/>
</dbReference>
<name>A0A3E2B413_9FIRM</name>
<dbReference type="InterPro" id="IPR038109">
    <property type="entry name" value="DNA_bind_recomb_sf"/>
</dbReference>
<evidence type="ECO:0000256" key="6">
    <source>
        <dbReference type="SAM" id="Coils"/>
    </source>
</evidence>
<keyword evidence="6" id="KW-0175">Coiled coil</keyword>
<dbReference type="GO" id="GO:0000150">
    <property type="term" value="F:DNA strand exchange activity"/>
    <property type="evidence" value="ECO:0007669"/>
    <property type="project" value="InterPro"/>
</dbReference>
<dbReference type="InterPro" id="IPR006119">
    <property type="entry name" value="Resolv_N"/>
</dbReference>
<dbReference type="GO" id="GO:0003677">
    <property type="term" value="F:DNA binding"/>
    <property type="evidence" value="ECO:0007669"/>
    <property type="project" value="UniProtKB-KW"/>
</dbReference>
<dbReference type="GO" id="GO:0015074">
    <property type="term" value="P:DNA integration"/>
    <property type="evidence" value="ECO:0007669"/>
    <property type="project" value="UniProtKB-KW"/>
</dbReference>
<comment type="caution">
    <text evidence="9">The sequence shown here is derived from an EMBL/GenBank/DDBJ whole genome shotgun (WGS) entry which is preliminary data.</text>
</comment>
<dbReference type="InterPro" id="IPR050639">
    <property type="entry name" value="SSR_resolvase"/>
</dbReference>
<dbReference type="SMART" id="SM00857">
    <property type="entry name" value="Resolvase"/>
    <property type="match status" value="1"/>
</dbReference>
<dbReference type="InterPro" id="IPR025827">
    <property type="entry name" value="Zn_ribbon_recom_dom"/>
</dbReference>
<dbReference type="PROSITE" id="PS51736">
    <property type="entry name" value="RECOMBINASES_3"/>
    <property type="match status" value="1"/>
</dbReference>
<feature type="active site" description="O-(5'-phospho-DNA)-serine intermediate" evidence="4 5">
    <location>
        <position position="36"/>
    </location>
</feature>
<organism evidence="9 10">
    <name type="scientific">Evtepia gabavorous</name>
    <dbReference type="NCBI Taxonomy" id="2211183"/>
    <lineage>
        <taxon>Bacteria</taxon>
        <taxon>Bacillati</taxon>
        <taxon>Bacillota</taxon>
        <taxon>Clostridia</taxon>
        <taxon>Eubacteriales</taxon>
        <taxon>Evtepia</taxon>
    </lineage>
</organism>
<sequence>MHGEGDSFLCFHIGFEAERGSSMETWQEAACYIRVSTEDQTEYSPEAQHRALEHYARQHQLTISPEHVYIDAGISGRRAETRPAFMAMIAAAKKRPPPFSVILVHKFDRFARNREDSIVYKSMLRRQCGVQVVSITEHLEDDKMSLILEAMLEAMAEYYSINLGDEVRKGMREKARRGELQTAPPFGYGVKDNILQPVPREAFVVQEIYRRFLAGEAMVSIARWTQQMGMLTHRGNPLDSRSIRYILSNPVYVGKLRWHGEGEQEGGSMLVQGKHTPLIEESVFQAAGIRLDAQVARSSKHARPWGERKHWLAGLARCGACGSGLVFSKPHYLTCGRYTKGKCSVSQHIVAETLEAAVLSRMRLDAAGKTRFSVQPVVSDTQRQQEALRMELAALEKKLQRLRDAFLCGAEGIQEYKREKERLTAQANHLRQELLSSSREVCAASEQHDEIQKIVTTLEDPTSGTEEKYRAAHHVLESCIWNKEEGVVRLVYRLRL</sequence>
<evidence type="ECO:0000256" key="3">
    <source>
        <dbReference type="ARBA" id="ARBA00023172"/>
    </source>
</evidence>
<evidence type="ECO:0000313" key="9">
    <source>
        <dbReference type="EMBL" id="RFT06768.1"/>
    </source>
</evidence>
<evidence type="ECO:0000256" key="5">
    <source>
        <dbReference type="PROSITE-ProRule" id="PRU10137"/>
    </source>
</evidence>
<dbReference type="PROSITE" id="PS51737">
    <property type="entry name" value="RECOMBINASE_DNA_BIND"/>
    <property type="match status" value="1"/>
</dbReference>
<dbReference type="SUPFAM" id="SSF53041">
    <property type="entry name" value="Resolvase-like"/>
    <property type="match status" value="1"/>
</dbReference>
<feature type="domain" description="Resolvase/invertase-type recombinase catalytic" evidence="7">
    <location>
        <begin position="28"/>
        <end position="178"/>
    </location>
</feature>
<dbReference type="Gene3D" id="3.40.50.1390">
    <property type="entry name" value="Resolvase, N-terminal catalytic domain"/>
    <property type="match status" value="1"/>
</dbReference>
<keyword evidence="2" id="KW-0238">DNA-binding</keyword>